<sequence>MKASHQNFKTINSVSEYHALLQLDKPEHPLMSIVNFSKVKYTNPGPEITLVMNLYCITIKQGADCVLRYGPLHYDFNEGVMLFIKPGQVISVQHTSENAKEGYMLLIHPDFLGSFPLGLKIKRYGYFEYAIHEALFLSDREKIHMNTIMAGIEIEYHTNIDMFSQEAIVTFTELLLVYANRYFNRQFITRKSKNEQLLMQVEKLLDDYYTAGQVIKNGLPTVQYLGEKLNLSPNYLSDMLRVTTGKSAQSHIQHKILEEAKLLLSTSKLSVSEIAYQLGFERPQSLSKLFKAKVAISPLEYRASFN</sequence>
<dbReference type="PANTHER" id="PTHR43280">
    <property type="entry name" value="ARAC-FAMILY TRANSCRIPTIONAL REGULATOR"/>
    <property type="match status" value="1"/>
</dbReference>
<evidence type="ECO:0000256" key="2">
    <source>
        <dbReference type="ARBA" id="ARBA00023125"/>
    </source>
</evidence>
<evidence type="ECO:0000313" key="6">
    <source>
        <dbReference type="Proteomes" id="UP000541583"/>
    </source>
</evidence>
<dbReference type="PANTHER" id="PTHR43280:SF32">
    <property type="entry name" value="TRANSCRIPTIONAL REGULATORY PROTEIN"/>
    <property type="match status" value="1"/>
</dbReference>
<feature type="domain" description="HTH araC/xylS-type" evidence="4">
    <location>
        <begin position="199"/>
        <end position="304"/>
    </location>
</feature>
<dbReference type="SUPFAM" id="SSF46689">
    <property type="entry name" value="Homeodomain-like"/>
    <property type="match status" value="1"/>
</dbReference>
<dbReference type="Gene3D" id="1.10.10.60">
    <property type="entry name" value="Homeodomain-like"/>
    <property type="match status" value="1"/>
</dbReference>
<dbReference type="Proteomes" id="UP000541583">
    <property type="component" value="Unassembled WGS sequence"/>
</dbReference>
<proteinExistence type="predicted"/>
<evidence type="ECO:0000256" key="3">
    <source>
        <dbReference type="ARBA" id="ARBA00023163"/>
    </source>
</evidence>
<name>A0ABR6PDD0_9SPHI</name>
<keyword evidence="3" id="KW-0804">Transcription</keyword>
<dbReference type="PROSITE" id="PS01124">
    <property type="entry name" value="HTH_ARAC_FAMILY_2"/>
    <property type="match status" value="1"/>
</dbReference>
<protein>
    <submittedName>
        <fullName evidence="5">AraC-like DNA-binding protein</fullName>
    </submittedName>
</protein>
<evidence type="ECO:0000313" key="5">
    <source>
        <dbReference type="EMBL" id="MBB6107777.1"/>
    </source>
</evidence>
<dbReference type="InterPro" id="IPR018060">
    <property type="entry name" value="HTH_AraC"/>
</dbReference>
<keyword evidence="1" id="KW-0805">Transcription regulation</keyword>
<dbReference type="EMBL" id="JACHCB010000001">
    <property type="protein sequence ID" value="MBB6107777.1"/>
    <property type="molecule type" value="Genomic_DNA"/>
</dbReference>
<dbReference type="RefSeq" id="WP_076369691.1">
    <property type="nucleotide sequence ID" value="NZ_FTMG01000001.1"/>
</dbReference>
<dbReference type="SMART" id="SM00342">
    <property type="entry name" value="HTH_ARAC"/>
    <property type="match status" value="1"/>
</dbReference>
<organism evidence="5 6">
    <name type="scientific">Mucilaginibacter lappiensis</name>
    <dbReference type="NCBI Taxonomy" id="354630"/>
    <lineage>
        <taxon>Bacteria</taxon>
        <taxon>Pseudomonadati</taxon>
        <taxon>Bacteroidota</taxon>
        <taxon>Sphingobacteriia</taxon>
        <taxon>Sphingobacteriales</taxon>
        <taxon>Sphingobacteriaceae</taxon>
        <taxon>Mucilaginibacter</taxon>
    </lineage>
</organism>
<evidence type="ECO:0000256" key="1">
    <source>
        <dbReference type="ARBA" id="ARBA00023015"/>
    </source>
</evidence>
<dbReference type="Pfam" id="PF12833">
    <property type="entry name" value="HTH_18"/>
    <property type="match status" value="1"/>
</dbReference>
<comment type="caution">
    <text evidence="5">The sequence shown here is derived from an EMBL/GenBank/DDBJ whole genome shotgun (WGS) entry which is preliminary data.</text>
</comment>
<dbReference type="InterPro" id="IPR009057">
    <property type="entry name" value="Homeodomain-like_sf"/>
</dbReference>
<evidence type="ECO:0000259" key="4">
    <source>
        <dbReference type="PROSITE" id="PS01124"/>
    </source>
</evidence>
<keyword evidence="6" id="KW-1185">Reference proteome</keyword>
<gene>
    <name evidence="5" type="ORF">HDF23_000507</name>
</gene>
<keyword evidence="2" id="KW-0238">DNA-binding</keyword>
<reference evidence="5 6" key="1">
    <citation type="submission" date="2020-08" db="EMBL/GenBank/DDBJ databases">
        <title>Genomic Encyclopedia of Type Strains, Phase IV (KMG-V): Genome sequencing to study the core and pangenomes of soil and plant-associated prokaryotes.</title>
        <authorList>
            <person name="Whitman W."/>
        </authorList>
    </citation>
    <scope>NUCLEOTIDE SEQUENCE [LARGE SCALE GENOMIC DNA]</scope>
    <source>
        <strain evidence="5 6">ANJLi2</strain>
    </source>
</reference>
<accession>A0ABR6PDD0</accession>